<accession>A0ACA9SVK0</accession>
<evidence type="ECO:0000313" key="2">
    <source>
        <dbReference type="Proteomes" id="UP000789920"/>
    </source>
</evidence>
<comment type="caution">
    <text evidence="1">The sequence shown here is derived from an EMBL/GenBank/DDBJ whole genome shotgun (WGS) entry which is preliminary data.</text>
</comment>
<dbReference type="Proteomes" id="UP000789920">
    <property type="component" value="Unassembled WGS sequence"/>
</dbReference>
<name>A0ACA9SVK0_9GLOM</name>
<protein>
    <submittedName>
        <fullName evidence="1">22657_t:CDS:1</fullName>
    </submittedName>
</protein>
<feature type="non-terminal residue" evidence="1">
    <location>
        <position position="1"/>
    </location>
</feature>
<proteinExistence type="predicted"/>
<organism evidence="1 2">
    <name type="scientific">Racocetra persica</name>
    <dbReference type="NCBI Taxonomy" id="160502"/>
    <lineage>
        <taxon>Eukaryota</taxon>
        <taxon>Fungi</taxon>
        <taxon>Fungi incertae sedis</taxon>
        <taxon>Mucoromycota</taxon>
        <taxon>Glomeromycotina</taxon>
        <taxon>Glomeromycetes</taxon>
        <taxon>Diversisporales</taxon>
        <taxon>Gigasporaceae</taxon>
        <taxon>Racocetra</taxon>
    </lineage>
</organism>
<sequence length="51" mass="5839">KLPGYKQYSGAIEKILQQHHKTQKRTATINASLILKALNHARINKNTRVNE</sequence>
<keyword evidence="2" id="KW-1185">Reference proteome</keyword>
<gene>
    <name evidence="1" type="ORF">RPERSI_LOCUS35946</name>
</gene>
<dbReference type="EMBL" id="CAJVQC010169250">
    <property type="protein sequence ID" value="CAG8850144.1"/>
    <property type="molecule type" value="Genomic_DNA"/>
</dbReference>
<feature type="non-terminal residue" evidence="1">
    <location>
        <position position="51"/>
    </location>
</feature>
<reference evidence="1" key="1">
    <citation type="submission" date="2021-06" db="EMBL/GenBank/DDBJ databases">
        <authorList>
            <person name="Kallberg Y."/>
            <person name="Tangrot J."/>
            <person name="Rosling A."/>
        </authorList>
    </citation>
    <scope>NUCLEOTIDE SEQUENCE</scope>
    <source>
        <strain evidence="1">MA461A</strain>
    </source>
</reference>
<evidence type="ECO:0000313" key="1">
    <source>
        <dbReference type="EMBL" id="CAG8850144.1"/>
    </source>
</evidence>